<feature type="transmembrane region" description="Helical" evidence="1">
    <location>
        <begin position="51"/>
        <end position="81"/>
    </location>
</feature>
<gene>
    <name evidence="2" type="ORF">E4U03_00485</name>
</gene>
<evidence type="ECO:0000313" key="3">
    <source>
        <dbReference type="Proteomes" id="UP000297951"/>
    </source>
</evidence>
<sequence length="139" mass="15845">MSEKYVPNYGDLERFRYERLIRTKSRAYQMACWQGYLGTHEFFLGNTLKGWATLLLTMAAASLLVYEWILGLLLVIFVICLNITAVRVIAASDPASNIYGEECGAVFHSLHMMSPFSIMWDMNLWKGKTPTDPPPPDMD</sequence>
<organism evidence="2 3">
    <name type="scientific">Rothia nasimurium</name>
    <dbReference type="NCBI Taxonomy" id="85336"/>
    <lineage>
        <taxon>Bacteria</taxon>
        <taxon>Bacillati</taxon>
        <taxon>Actinomycetota</taxon>
        <taxon>Actinomycetes</taxon>
        <taxon>Micrococcales</taxon>
        <taxon>Micrococcaceae</taxon>
        <taxon>Rothia</taxon>
    </lineage>
</organism>
<keyword evidence="1" id="KW-0812">Transmembrane</keyword>
<proteinExistence type="predicted"/>
<dbReference type="Proteomes" id="UP000297951">
    <property type="component" value="Unassembled WGS sequence"/>
</dbReference>
<dbReference type="OrthoDB" id="4409427at2"/>
<reference evidence="2 3" key="1">
    <citation type="submission" date="2019-03" db="EMBL/GenBank/DDBJ databases">
        <title>Diversity of the mouse oral microbiome.</title>
        <authorList>
            <person name="Joseph S."/>
            <person name="Aduse-Opoku J."/>
            <person name="Curtis M."/>
            <person name="Wade W."/>
            <person name="Hashim A."/>
        </authorList>
    </citation>
    <scope>NUCLEOTIDE SEQUENCE [LARGE SCALE GENOMIC DNA]</scope>
    <source>
        <strain evidence="3">irhom_31</strain>
    </source>
</reference>
<dbReference type="RefSeq" id="WP_135011041.1">
    <property type="nucleotide sequence ID" value="NZ_JADGLK010000001.1"/>
</dbReference>
<name>A0A4Y9F6V7_9MICC</name>
<evidence type="ECO:0000256" key="1">
    <source>
        <dbReference type="SAM" id="Phobius"/>
    </source>
</evidence>
<dbReference type="EMBL" id="SPQC01000001">
    <property type="protein sequence ID" value="TFU24423.1"/>
    <property type="molecule type" value="Genomic_DNA"/>
</dbReference>
<comment type="caution">
    <text evidence="2">The sequence shown here is derived from an EMBL/GenBank/DDBJ whole genome shotgun (WGS) entry which is preliminary data.</text>
</comment>
<accession>A0A4Y9F6V7</accession>
<evidence type="ECO:0000313" key="2">
    <source>
        <dbReference type="EMBL" id="TFU24423.1"/>
    </source>
</evidence>
<evidence type="ECO:0008006" key="4">
    <source>
        <dbReference type="Google" id="ProtNLM"/>
    </source>
</evidence>
<keyword evidence="1" id="KW-1133">Transmembrane helix</keyword>
<keyword evidence="1" id="KW-0472">Membrane</keyword>
<dbReference type="AlphaFoldDB" id="A0A4Y9F6V7"/>
<protein>
    <recommendedName>
        <fullName evidence="4">TM2 domain-containing protein</fullName>
    </recommendedName>
</protein>